<accession>A0A9N9DPX0</accession>
<evidence type="ECO:0000313" key="1">
    <source>
        <dbReference type="EMBL" id="CAG8642933.1"/>
    </source>
</evidence>
<dbReference type="Proteomes" id="UP000789759">
    <property type="component" value="Unassembled WGS sequence"/>
</dbReference>
<name>A0A9N9DPX0_9GLOM</name>
<reference evidence="1" key="1">
    <citation type="submission" date="2021-06" db="EMBL/GenBank/DDBJ databases">
        <authorList>
            <person name="Kallberg Y."/>
            <person name="Tangrot J."/>
            <person name="Rosling A."/>
        </authorList>
    </citation>
    <scope>NUCLEOTIDE SEQUENCE</scope>
    <source>
        <strain evidence="1">FL966</strain>
    </source>
</reference>
<sequence length="118" mass="13537">MTRRVESGGHQYSNTAKAQMFINGLCPKLYMTVSPLTPNMLEDAYARAKAFENIYRNNLTHTAFMTQPIGYPIYLAQRIVGTPVAPQMNYNKMEEALLKLTEAINKMITQHQDQRRPQ</sequence>
<dbReference type="EMBL" id="CAJVQA010006590">
    <property type="protein sequence ID" value="CAG8642933.1"/>
    <property type="molecule type" value="Genomic_DNA"/>
</dbReference>
<organism evidence="1 2">
    <name type="scientific">Cetraspora pellucida</name>
    <dbReference type="NCBI Taxonomy" id="1433469"/>
    <lineage>
        <taxon>Eukaryota</taxon>
        <taxon>Fungi</taxon>
        <taxon>Fungi incertae sedis</taxon>
        <taxon>Mucoromycota</taxon>
        <taxon>Glomeromycotina</taxon>
        <taxon>Glomeromycetes</taxon>
        <taxon>Diversisporales</taxon>
        <taxon>Gigasporaceae</taxon>
        <taxon>Cetraspora</taxon>
    </lineage>
</organism>
<evidence type="ECO:0000313" key="2">
    <source>
        <dbReference type="Proteomes" id="UP000789759"/>
    </source>
</evidence>
<keyword evidence="2" id="KW-1185">Reference proteome</keyword>
<gene>
    <name evidence="1" type="ORF">CPELLU_LOCUS8944</name>
</gene>
<dbReference type="OrthoDB" id="2486002at2759"/>
<proteinExistence type="predicted"/>
<dbReference type="AlphaFoldDB" id="A0A9N9DPX0"/>
<comment type="caution">
    <text evidence="1">The sequence shown here is derived from an EMBL/GenBank/DDBJ whole genome shotgun (WGS) entry which is preliminary data.</text>
</comment>
<protein>
    <submittedName>
        <fullName evidence="1">1639_t:CDS:1</fullName>
    </submittedName>
</protein>